<dbReference type="RefSeq" id="WP_146900216.1">
    <property type="nucleotide sequence ID" value="NZ_BJYS01000026.1"/>
</dbReference>
<keyword evidence="1" id="KW-0472">Membrane</keyword>
<keyword evidence="1" id="KW-0812">Transmembrane</keyword>
<dbReference type="OrthoDB" id="9956568at2"/>
<feature type="transmembrane region" description="Helical" evidence="1">
    <location>
        <begin position="52"/>
        <end position="73"/>
    </location>
</feature>
<sequence>MKDSKRGLNTNWAVNWVNILAVGLGMICSLLLLVAAGIIIRFPELVDFIQVPYFAAGTAGIGLFIFTFSFVWLRKILRTQQKYKRLRLENCEIIELEVLDRFTYIKLLPGEEGNIAYRYFVKTATGNWQLANGLHAIFVRLQPGTRIRAAVKKRETIREILDLEILSEPAKKTNSGWLNQVTDKVASEVKVIGYRDGQYLTNRLHPLPELKYYLVVNNTPQLASGAAFSRIRLNQKYYEGLERATTLQITVKDKYVFLGLPSGEDGPLTYNYFVVSTASSWRLSTHLKELFSGITPGAALQIAVVDNCIMDIDFLENSYPVPAKVAGMVIGKVISDVKITGYQNGRYSIKRTKPAYPYRYYLTINNIPVEVSEAVFKSTPYYALFAPAKKQFAR</sequence>
<gene>
    <name evidence="2" type="ORF">AAE02nite_33500</name>
</gene>
<evidence type="ECO:0000313" key="2">
    <source>
        <dbReference type="EMBL" id="GEO05686.1"/>
    </source>
</evidence>
<evidence type="ECO:0000313" key="3">
    <source>
        <dbReference type="Proteomes" id="UP000321532"/>
    </source>
</evidence>
<keyword evidence="1" id="KW-1133">Transmembrane helix</keyword>
<reference evidence="2 3" key="1">
    <citation type="submission" date="2019-07" db="EMBL/GenBank/DDBJ databases">
        <title>Whole genome shotgun sequence of Adhaeribacter aerolatus NBRC 106133.</title>
        <authorList>
            <person name="Hosoyama A."/>
            <person name="Uohara A."/>
            <person name="Ohji S."/>
            <person name="Ichikawa N."/>
        </authorList>
    </citation>
    <scope>NUCLEOTIDE SEQUENCE [LARGE SCALE GENOMIC DNA]</scope>
    <source>
        <strain evidence="2 3">NBRC 106133</strain>
    </source>
</reference>
<accession>A0A512B152</accession>
<organism evidence="2 3">
    <name type="scientific">Adhaeribacter aerolatus</name>
    <dbReference type="NCBI Taxonomy" id="670289"/>
    <lineage>
        <taxon>Bacteria</taxon>
        <taxon>Pseudomonadati</taxon>
        <taxon>Bacteroidota</taxon>
        <taxon>Cytophagia</taxon>
        <taxon>Cytophagales</taxon>
        <taxon>Hymenobacteraceae</taxon>
        <taxon>Adhaeribacter</taxon>
    </lineage>
</organism>
<dbReference type="AlphaFoldDB" id="A0A512B152"/>
<keyword evidence="3" id="KW-1185">Reference proteome</keyword>
<dbReference type="Proteomes" id="UP000321532">
    <property type="component" value="Unassembled WGS sequence"/>
</dbReference>
<proteinExistence type="predicted"/>
<protein>
    <submittedName>
        <fullName evidence="2">Uncharacterized protein</fullName>
    </submittedName>
</protein>
<name>A0A512B152_9BACT</name>
<dbReference type="EMBL" id="BJYS01000026">
    <property type="protein sequence ID" value="GEO05686.1"/>
    <property type="molecule type" value="Genomic_DNA"/>
</dbReference>
<feature type="transmembrane region" description="Helical" evidence="1">
    <location>
        <begin position="12"/>
        <end position="40"/>
    </location>
</feature>
<evidence type="ECO:0000256" key="1">
    <source>
        <dbReference type="SAM" id="Phobius"/>
    </source>
</evidence>
<comment type="caution">
    <text evidence="2">The sequence shown here is derived from an EMBL/GenBank/DDBJ whole genome shotgun (WGS) entry which is preliminary data.</text>
</comment>